<evidence type="ECO:0000259" key="3">
    <source>
        <dbReference type="Pfam" id="PF01055"/>
    </source>
</evidence>
<dbReference type="InterPro" id="IPR000322">
    <property type="entry name" value="Glyco_hydro_31_TIM"/>
</dbReference>
<evidence type="ECO:0000313" key="7">
    <source>
        <dbReference type="EMBL" id="RKN71208.1"/>
    </source>
</evidence>
<dbReference type="InterPro" id="IPR025887">
    <property type="entry name" value="Glyco_hydro_31_N_dom"/>
</dbReference>
<dbReference type="PANTHER" id="PTHR43863:SF2">
    <property type="entry name" value="MALTASE-GLUCOAMYLASE"/>
    <property type="match status" value="1"/>
</dbReference>
<dbReference type="SUPFAM" id="SSF74650">
    <property type="entry name" value="Galactose mutarotase-like"/>
    <property type="match status" value="1"/>
</dbReference>
<feature type="domain" description="Glycosyl hydrolase family 31 C-terminal" evidence="6">
    <location>
        <begin position="580"/>
        <end position="661"/>
    </location>
</feature>
<dbReference type="InterPro" id="IPR033403">
    <property type="entry name" value="DUF5110"/>
</dbReference>
<evidence type="ECO:0000259" key="6">
    <source>
        <dbReference type="Pfam" id="PF21365"/>
    </source>
</evidence>
<keyword evidence="2" id="KW-0378">Hydrolase</keyword>
<dbReference type="Pfam" id="PF01055">
    <property type="entry name" value="Glyco_hydro_31_2nd"/>
    <property type="match status" value="1"/>
</dbReference>
<evidence type="ECO:0000259" key="5">
    <source>
        <dbReference type="Pfam" id="PF17137"/>
    </source>
</evidence>
<dbReference type="Gene3D" id="3.20.20.80">
    <property type="entry name" value="Glycosidases"/>
    <property type="match status" value="1"/>
</dbReference>
<name>A0A3B0BFW3_9BACL</name>
<dbReference type="InterPro" id="IPR017853">
    <property type="entry name" value="GH"/>
</dbReference>
<dbReference type="SUPFAM" id="SSF51011">
    <property type="entry name" value="Glycosyl hydrolase domain"/>
    <property type="match status" value="1"/>
</dbReference>
<dbReference type="GO" id="GO:0030246">
    <property type="term" value="F:carbohydrate binding"/>
    <property type="evidence" value="ECO:0007669"/>
    <property type="project" value="InterPro"/>
</dbReference>
<dbReference type="InterPro" id="IPR013780">
    <property type="entry name" value="Glyco_hydro_b"/>
</dbReference>
<feature type="domain" description="Glycoside hydrolase family 31 TIM barrel" evidence="3">
    <location>
        <begin position="255"/>
        <end position="572"/>
    </location>
</feature>
<dbReference type="GO" id="GO:0005975">
    <property type="term" value="P:carbohydrate metabolic process"/>
    <property type="evidence" value="ECO:0007669"/>
    <property type="project" value="InterPro"/>
</dbReference>
<dbReference type="Pfam" id="PF17137">
    <property type="entry name" value="DUF5110"/>
    <property type="match status" value="1"/>
</dbReference>
<feature type="domain" description="Glycoside hydrolase family 31 N-terminal" evidence="4">
    <location>
        <begin position="56"/>
        <end position="213"/>
    </location>
</feature>
<sequence length="809" mass="90424">MQSDSLQLLGGRSYNEPIYRERRTRMSTTEPFVSNRSGEGLQQTTFVHRLASGSYMRIEAISPHSFRIRMDETDSFPEPPLVRYGIVVHPEADFPCSVRDAGDLLSIHTGQAVLDVHKESGQLSLRKANGALLTSHSIPPWSSRKAGFGTEFALAEDEQFYGLGDVTREQINLRGHRADMWVQNVKSYAPIPFLMSSKGWALFMNTTSRHAVDIGKTAPDRMRLWGRSGQLDFYLFAADGYENLLDSYTDLTGKPQLLPMWAYGLTFVCNQQADAKEMLTDALNFRREGIPCDLIGLEPGWMDKHYDYSTNKKWHPERFYLPYWADKGPGTFIGALDRLGFKLSLWLCSEYDLTHHEERLLAGGEEDVSASEDESFVPHADDYEQDVRLQQPTYLDKITKPDEAWFTHLQKFVDQGVSAFKLDASNQTLEHPDRLWGNGLPDNEMHNLYPLLLGKQMHLGFKEHTGQRSMIYTAGGYAGIQQYAATWAGDTGGGPKPLVSVLNHGMSGHANTSCDMEVFTSAGIHFGFLQPWSQVNSWAYWRHPWLLSKPLLEMFKLYAKLRYKLLPYLYSAAHVAARTGFPIARAMPLAFPDDPRSSQLLQQYMLGDSLLVAAFADTVYLPEGEWIDYWTGAHYFGPQELPTSVPAYAGGPLFVRAGAIIPEWPEMDFVGEKPVDTIGLNVYPFAGGEFTLYEDDGMSYSYQDGQVAVTKISCRTGGGITAIEIGLRSGEYAGMPEHRSYELSIHTAAKPKQVTVNRVVWQEATDPGTTAASGAPASAWTFDSSESIVRLLAAEDRAKADGVIVELSH</sequence>
<feature type="domain" description="DUF5110" evidence="5">
    <location>
        <begin position="678"/>
        <end position="747"/>
    </location>
</feature>
<evidence type="ECO:0000256" key="2">
    <source>
        <dbReference type="RuleBase" id="RU361185"/>
    </source>
</evidence>
<accession>A0A3B0BFW3</accession>
<reference evidence="7 8" key="1">
    <citation type="journal article" date="2007" name="Int. J. Syst. Evol. Microbiol.">
        <title>Paenibacillus ginsengarvi sp. nov., isolated from soil from ginseng cultivation.</title>
        <authorList>
            <person name="Yoon M.H."/>
            <person name="Ten L.N."/>
            <person name="Im W.T."/>
        </authorList>
    </citation>
    <scope>NUCLEOTIDE SEQUENCE [LARGE SCALE GENOMIC DNA]</scope>
    <source>
        <strain evidence="7 8">KCTC 13059</strain>
    </source>
</reference>
<dbReference type="PANTHER" id="PTHR43863">
    <property type="entry name" value="HYDROLASE, PUTATIVE (AFU_ORTHOLOGUE AFUA_1G03140)-RELATED"/>
    <property type="match status" value="1"/>
</dbReference>
<dbReference type="Pfam" id="PF21365">
    <property type="entry name" value="Glyco_hydro_31_3rd"/>
    <property type="match status" value="1"/>
</dbReference>
<dbReference type="CDD" id="cd14752">
    <property type="entry name" value="GH31_N"/>
    <property type="match status" value="1"/>
</dbReference>
<organism evidence="7 8">
    <name type="scientific">Paenibacillus ginsengarvi</name>
    <dbReference type="NCBI Taxonomy" id="400777"/>
    <lineage>
        <taxon>Bacteria</taxon>
        <taxon>Bacillati</taxon>
        <taxon>Bacillota</taxon>
        <taxon>Bacilli</taxon>
        <taxon>Bacillales</taxon>
        <taxon>Paenibacillaceae</taxon>
        <taxon>Paenibacillus</taxon>
    </lineage>
</organism>
<proteinExistence type="inferred from homology"/>
<dbReference type="EMBL" id="RBAH01000029">
    <property type="protein sequence ID" value="RKN71208.1"/>
    <property type="molecule type" value="Genomic_DNA"/>
</dbReference>
<protein>
    <submittedName>
        <fullName evidence="7">DUF5110 domain-containing protein</fullName>
    </submittedName>
</protein>
<dbReference type="Pfam" id="PF13802">
    <property type="entry name" value="Gal_mutarotas_2"/>
    <property type="match status" value="1"/>
</dbReference>
<dbReference type="SUPFAM" id="SSF51445">
    <property type="entry name" value="(Trans)glycosidases"/>
    <property type="match status" value="1"/>
</dbReference>
<dbReference type="InterPro" id="IPR011013">
    <property type="entry name" value="Gal_mutarotase_sf_dom"/>
</dbReference>
<dbReference type="InterPro" id="IPR048395">
    <property type="entry name" value="Glyco_hydro_31_C"/>
</dbReference>
<dbReference type="Proteomes" id="UP000282311">
    <property type="component" value="Unassembled WGS sequence"/>
</dbReference>
<evidence type="ECO:0000313" key="8">
    <source>
        <dbReference type="Proteomes" id="UP000282311"/>
    </source>
</evidence>
<comment type="caution">
    <text evidence="7">The sequence shown here is derived from an EMBL/GenBank/DDBJ whole genome shotgun (WGS) entry which is preliminary data.</text>
</comment>
<evidence type="ECO:0000259" key="4">
    <source>
        <dbReference type="Pfam" id="PF13802"/>
    </source>
</evidence>
<keyword evidence="8" id="KW-1185">Reference proteome</keyword>
<keyword evidence="2" id="KW-0326">Glycosidase</keyword>
<gene>
    <name evidence="7" type="ORF">D7M11_29375</name>
</gene>
<evidence type="ECO:0000256" key="1">
    <source>
        <dbReference type="ARBA" id="ARBA00007806"/>
    </source>
</evidence>
<dbReference type="AlphaFoldDB" id="A0A3B0BFW3"/>
<dbReference type="Gene3D" id="2.60.40.1760">
    <property type="entry name" value="glycosyl hydrolase (family 31)"/>
    <property type="match status" value="1"/>
</dbReference>
<dbReference type="GO" id="GO:0004553">
    <property type="term" value="F:hydrolase activity, hydrolyzing O-glycosyl compounds"/>
    <property type="evidence" value="ECO:0007669"/>
    <property type="project" value="InterPro"/>
</dbReference>
<comment type="similarity">
    <text evidence="1 2">Belongs to the glycosyl hydrolase 31 family.</text>
</comment>
<dbReference type="InterPro" id="IPR051816">
    <property type="entry name" value="Glycosyl_Hydrolase_31"/>
</dbReference>
<dbReference type="Gene3D" id="2.60.40.1180">
    <property type="entry name" value="Golgi alpha-mannosidase II"/>
    <property type="match status" value="2"/>
</dbReference>